<evidence type="ECO:0000313" key="4">
    <source>
        <dbReference type="EMBL" id="XDO96987.1"/>
    </source>
</evidence>
<sequence>MPSRCRARSSSVPGLSRSSSIMTIFASPGTPRARLRRAAIQALGARPRKAVEAAGLMGGASLYPPLPMDDVRLKKIRFRAWHRGFREADLILGPFADNHVHLLTLEQLDRLEVLMEENDHDIYGWIIGRFPTPPAFDHDVMDMLKTFRFEAHAARGEGQGA</sequence>
<dbReference type="AlphaFoldDB" id="A0AB39KTW3"/>
<dbReference type="InterPro" id="IPR036714">
    <property type="entry name" value="SDH_sf"/>
</dbReference>
<proteinExistence type="inferred from homology"/>
<gene>
    <name evidence="4" type="ORF">ABOZ73_00735</name>
</gene>
<dbReference type="RefSeq" id="WP_369059911.1">
    <property type="nucleotide sequence ID" value="NZ_CP158375.1"/>
</dbReference>
<organism evidence="4">
    <name type="scientific">Caulobacter sp. 73W</name>
    <dbReference type="NCBI Taxonomy" id="3161137"/>
    <lineage>
        <taxon>Bacteria</taxon>
        <taxon>Pseudomonadati</taxon>
        <taxon>Pseudomonadota</taxon>
        <taxon>Alphaproteobacteria</taxon>
        <taxon>Caulobacterales</taxon>
        <taxon>Caulobacteraceae</taxon>
        <taxon>Caulobacter</taxon>
    </lineage>
</organism>
<name>A0AB39KTW3_9CAUL</name>
<dbReference type="SUPFAM" id="SSF109910">
    <property type="entry name" value="YgfY-like"/>
    <property type="match status" value="1"/>
</dbReference>
<evidence type="ECO:0000256" key="2">
    <source>
        <dbReference type="ARBA" id="ARBA00019418"/>
    </source>
</evidence>
<reference evidence="4" key="1">
    <citation type="submission" date="2024-06" db="EMBL/GenBank/DDBJ databases">
        <title>Caulobacter inopinatus, sp. nov.</title>
        <authorList>
            <person name="Donachie S.P."/>
        </authorList>
    </citation>
    <scope>NUCLEOTIDE SEQUENCE</scope>
    <source>
        <strain evidence="4">73W</strain>
    </source>
</reference>
<evidence type="ECO:0000256" key="3">
    <source>
        <dbReference type="ARBA" id="ARBA00023186"/>
    </source>
</evidence>
<keyword evidence="3" id="KW-0143">Chaperone</keyword>
<evidence type="ECO:0000256" key="1">
    <source>
        <dbReference type="ARBA" id="ARBA00008571"/>
    </source>
</evidence>
<dbReference type="InterPro" id="IPR005631">
    <property type="entry name" value="SDH"/>
</dbReference>
<dbReference type="Pfam" id="PF03937">
    <property type="entry name" value="Sdh5"/>
    <property type="match status" value="1"/>
</dbReference>
<dbReference type="Gene3D" id="1.10.150.250">
    <property type="entry name" value="Flavinator of succinate dehydrogenase"/>
    <property type="match status" value="1"/>
</dbReference>
<dbReference type="EMBL" id="CP158375">
    <property type="protein sequence ID" value="XDO96987.1"/>
    <property type="molecule type" value="Genomic_DNA"/>
</dbReference>
<protein>
    <recommendedName>
        <fullName evidence="2">FAD assembly factor SdhE</fullName>
    </recommendedName>
</protein>
<dbReference type="GO" id="GO:0006099">
    <property type="term" value="P:tricarboxylic acid cycle"/>
    <property type="evidence" value="ECO:0007669"/>
    <property type="project" value="TreeGrafter"/>
</dbReference>
<dbReference type="PANTHER" id="PTHR12469:SF2">
    <property type="entry name" value="SUCCINATE DEHYDROGENASE ASSEMBLY FACTOR 2, MITOCHONDRIAL"/>
    <property type="match status" value="1"/>
</dbReference>
<accession>A0AB39KTW3</accession>
<comment type="similarity">
    <text evidence="1">Belongs to the SdhE FAD assembly factor family.</text>
</comment>
<dbReference type="PANTHER" id="PTHR12469">
    <property type="entry name" value="PROTEIN EMI5 HOMOLOG, MITOCHONDRIAL"/>
    <property type="match status" value="1"/>
</dbReference>